<sequence length="141" mass="16016">MSNNSVSVGHTNTGNVSGGDLLINYSLPCKNGDGTLTYEDYQRMSYCNKCIASFRNQTFFRYQKHAITICWIVSALLIGGFYFIMQRLPNFMGVIFQTNPFITPLIPIISTLALCCVIFLTGRIYARVLAKRYNNQYLAFH</sequence>
<protein>
    <submittedName>
        <fullName evidence="2">Uncharacterized protein</fullName>
    </submittedName>
</protein>
<evidence type="ECO:0000256" key="1">
    <source>
        <dbReference type="SAM" id="Phobius"/>
    </source>
</evidence>
<evidence type="ECO:0000313" key="2">
    <source>
        <dbReference type="EMBL" id="WND06647.1"/>
    </source>
</evidence>
<accession>A0AB38YZ08</accession>
<gene>
    <name evidence="2" type="ORF">RHP80_05755</name>
</gene>
<feature type="transmembrane region" description="Helical" evidence="1">
    <location>
        <begin position="105"/>
        <end position="126"/>
    </location>
</feature>
<feature type="transmembrane region" description="Helical" evidence="1">
    <location>
        <begin position="65"/>
        <end position="85"/>
    </location>
</feature>
<organism evidence="2 3">
    <name type="scientific">Acinetobacter soli</name>
    <dbReference type="NCBI Taxonomy" id="487316"/>
    <lineage>
        <taxon>Bacteria</taxon>
        <taxon>Pseudomonadati</taxon>
        <taxon>Pseudomonadota</taxon>
        <taxon>Gammaproteobacteria</taxon>
        <taxon>Moraxellales</taxon>
        <taxon>Moraxellaceae</taxon>
        <taxon>Acinetobacter</taxon>
    </lineage>
</organism>
<keyword evidence="1" id="KW-0812">Transmembrane</keyword>
<dbReference type="EMBL" id="CP134206">
    <property type="protein sequence ID" value="WND06647.1"/>
    <property type="molecule type" value="Genomic_DNA"/>
</dbReference>
<dbReference type="Proteomes" id="UP001256400">
    <property type="component" value="Chromosome"/>
</dbReference>
<keyword evidence="1" id="KW-1133">Transmembrane helix</keyword>
<name>A0AB38YZ08_9GAMM</name>
<dbReference type="RefSeq" id="WP_310864919.1">
    <property type="nucleotide sequence ID" value="NZ_CP134206.1"/>
</dbReference>
<reference evidence="2" key="1">
    <citation type="submission" date="2023-09" db="EMBL/GenBank/DDBJ databases">
        <title>Acinetobacter soli.</title>
        <authorList>
            <person name="Kim B."/>
            <person name="Kim D."/>
            <person name="Park D."/>
        </authorList>
    </citation>
    <scope>NUCLEOTIDE SEQUENCE</scope>
    <source>
        <strain evidence="2">2023.05</strain>
    </source>
</reference>
<proteinExistence type="predicted"/>
<keyword evidence="1" id="KW-0472">Membrane</keyword>
<dbReference type="AlphaFoldDB" id="A0AB38YZ08"/>
<evidence type="ECO:0000313" key="3">
    <source>
        <dbReference type="Proteomes" id="UP001256400"/>
    </source>
</evidence>